<accession>A0A061IYU3</accession>
<reference evidence="1 2" key="1">
    <citation type="submission" date="2013-07" db="EMBL/GenBank/DDBJ databases">
        <authorList>
            <person name="Stoco P.H."/>
            <person name="Wagner G."/>
            <person name="Gerber A."/>
            <person name="Zaha A."/>
            <person name="Thompson C."/>
            <person name="Bartholomeu D.C."/>
            <person name="Luckemeyer D.D."/>
            <person name="Bahia D."/>
            <person name="Loreto E."/>
            <person name="Prestes E.B."/>
            <person name="Lima F.M."/>
            <person name="Rodrigues-Luiz G."/>
            <person name="Vallejo G.A."/>
            <person name="Filho J.F."/>
            <person name="Monteiro K.M."/>
            <person name="Tyler K.M."/>
            <person name="de Almeida L.G."/>
            <person name="Ortiz M.F."/>
            <person name="Siervo M.A."/>
            <person name="de Moraes M.H."/>
            <person name="Cunha O.L."/>
            <person name="Mendonca-Neto R."/>
            <person name="Silva R."/>
            <person name="Teixeira S.M."/>
            <person name="Murta S.M."/>
            <person name="Sincero T.C."/>
            <person name="Mendes T.A."/>
            <person name="Urmenyi T.P."/>
            <person name="Silva V.G."/>
            <person name="da Rocha W.D."/>
            <person name="Andersson B."/>
            <person name="Romanha A.J."/>
            <person name="Steindel M."/>
            <person name="de Vasconcelos A.T."/>
            <person name="Grisard E.C."/>
        </authorList>
    </citation>
    <scope>NUCLEOTIDE SEQUENCE [LARGE SCALE GENOMIC DNA]</scope>
    <source>
        <strain evidence="1 2">SC58</strain>
    </source>
</reference>
<dbReference type="OrthoDB" id="265761at2759"/>
<dbReference type="EMBL" id="AUPL01006132">
    <property type="protein sequence ID" value="ESL06197.1"/>
    <property type="molecule type" value="Genomic_DNA"/>
</dbReference>
<sequence length="257" mass="29158">MVFMLLLRAIRYSIYGAYQRRQLLRANPQVTVDPLKKHYTCVYAGIRMTDIFGHVNNAKYLEMCELARWHYAAYSGLAQTYLKKRTSFIVASVSIQYVRELPPCRSYMVTTEVLRFEDARPVSVEPTSGRGGSGVAKQLPPAGRMVFMHEIWSMDKKILYAGILLRAALVGDSTSPLAIPSGGQRCSKHALLDCRAAYAVGRTVDDVNRLTEANLKSFYHRLGFQSNQDGFQGEPWIEASRRLEKEWRSRLQGVNEP</sequence>
<dbReference type="Pfam" id="PF13279">
    <property type="entry name" value="4HBT_2"/>
    <property type="match status" value="1"/>
</dbReference>
<keyword evidence="2" id="KW-1185">Reference proteome</keyword>
<dbReference type="SUPFAM" id="SSF54637">
    <property type="entry name" value="Thioesterase/thiol ester dehydrase-isomerase"/>
    <property type="match status" value="1"/>
</dbReference>
<dbReference type="PANTHER" id="PTHR12475">
    <property type="match status" value="1"/>
</dbReference>
<dbReference type="AlphaFoldDB" id="A0A061IYU3"/>
<dbReference type="InterPro" id="IPR051490">
    <property type="entry name" value="THEM6_lcsJ_thioesterase"/>
</dbReference>
<evidence type="ECO:0000313" key="2">
    <source>
        <dbReference type="Proteomes" id="UP000031737"/>
    </source>
</evidence>
<organism evidence="1 2">
    <name type="scientific">Trypanosoma rangeli SC58</name>
    <dbReference type="NCBI Taxonomy" id="429131"/>
    <lineage>
        <taxon>Eukaryota</taxon>
        <taxon>Discoba</taxon>
        <taxon>Euglenozoa</taxon>
        <taxon>Kinetoplastea</taxon>
        <taxon>Metakinetoplastina</taxon>
        <taxon>Trypanosomatida</taxon>
        <taxon>Trypanosomatidae</taxon>
        <taxon>Trypanosoma</taxon>
        <taxon>Herpetosoma</taxon>
    </lineage>
</organism>
<dbReference type="VEuPathDB" id="TriTrypDB:TRSC58_06132"/>
<dbReference type="PANTHER" id="PTHR12475:SF4">
    <property type="entry name" value="PROTEIN THEM6"/>
    <property type="match status" value="1"/>
</dbReference>
<protein>
    <recommendedName>
        <fullName evidence="3">Thioesterase</fullName>
    </recommendedName>
</protein>
<dbReference type="CDD" id="cd00586">
    <property type="entry name" value="4HBT"/>
    <property type="match status" value="1"/>
</dbReference>
<gene>
    <name evidence="1" type="ORF">TRSC58_06132</name>
</gene>
<evidence type="ECO:0008006" key="3">
    <source>
        <dbReference type="Google" id="ProtNLM"/>
    </source>
</evidence>
<proteinExistence type="predicted"/>
<name>A0A061IYU3_TRYRA</name>
<evidence type="ECO:0000313" key="1">
    <source>
        <dbReference type="EMBL" id="ESL06197.1"/>
    </source>
</evidence>
<dbReference type="Gene3D" id="3.10.129.10">
    <property type="entry name" value="Hotdog Thioesterase"/>
    <property type="match status" value="1"/>
</dbReference>
<dbReference type="Proteomes" id="UP000031737">
    <property type="component" value="Unassembled WGS sequence"/>
</dbReference>
<dbReference type="InterPro" id="IPR029069">
    <property type="entry name" value="HotDog_dom_sf"/>
</dbReference>
<comment type="caution">
    <text evidence="1">The sequence shown here is derived from an EMBL/GenBank/DDBJ whole genome shotgun (WGS) entry which is preliminary data.</text>
</comment>